<organism evidence="2 3">
    <name type="scientific">Novosphingobium sediminis</name>
    <dbReference type="NCBI Taxonomy" id="707214"/>
    <lineage>
        <taxon>Bacteria</taxon>
        <taxon>Pseudomonadati</taxon>
        <taxon>Pseudomonadota</taxon>
        <taxon>Alphaproteobacteria</taxon>
        <taxon>Sphingomonadales</taxon>
        <taxon>Sphingomonadaceae</taxon>
        <taxon>Novosphingobium</taxon>
    </lineage>
</organism>
<dbReference type="Proteomes" id="UP000321464">
    <property type="component" value="Unassembled WGS sequence"/>
</dbReference>
<feature type="domain" description="WGR" evidence="1">
    <location>
        <begin position="9"/>
        <end position="46"/>
    </location>
</feature>
<reference evidence="2 3" key="1">
    <citation type="submission" date="2019-07" db="EMBL/GenBank/DDBJ databases">
        <title>Whole genome shotgun sequence of Novosphingobium sediminis NBRC 106119.</title>
        <authorList>
            <person name="Hosoyama A."/>
            <person name="Uohara A."/>
            <person name="Ohji S."/>
            <person name="Ichikawa N."/>
        </authorList>
    </citation>
    <scope>NUCLEOTIDE SEQUENCE [LARGE SCALE GENOMIC DNA]</scope>
    <source>
        <strain evidence="2 3">NBRC 106119</strain>
    </source>
</reference>
<name>A0A512AQN4_9SPHN</name>
<gene>
    <name evidence="2" type="ORF">NSE01_38140</name>
</gene>
<evidence type="ECO:0000259" key="1">
    <source>
        <dbReference type="Pfam" id="PF05406"/>
    </source>
</evidence>
<comment type="caution">
    <text evidence="2">The sequence shown here is derived from an EMBL/GenBank/DDBJ whole genome shotgun (WGS) entry which is preliminary data.</text>
</comment>
<protein>
    <recommendedName>
        <fullName evidence="1">WGR domain-containing protein</fullName>
    </recommendedName>
</protein>
<dbReference type="InterPro" id="IPR008893">
    <property type="entry name" value="WGR_domain"/>
</dbReference>
<evidence type="ECO:0000313" key="3">
    <source>
        <dbReference type="Proteomes" id="UP000321464"/>
    </source>
</evidence>
<dbReference type="RefSeq" id="WP_011608110.1">
    <property type="nucleotide sequence ID" value="NZ_BJYR01000030.1"/>
</dbReference>
<proteinExistence type="predicted"/>
<evidence type="ECO:0000313" key="2">
    <source>
        <dbReference type="EMBL" id="GEO01982.1"/>
    </source>
</evidence>
<keyword evidence="3" id="KW-1185">Reference proteome</keyword>
<dbReference type="AlphaFoldDB" id="A0A512AQN4"/>
<sequence length="62" mass="6710">MGGVIGSVSRVTNRLGRIGSHCQGRAVSFASEDEASRFALQLLRRRASAPKRIGVAHREVSF</sequence>
<dbReference type="OrthoDB" id="5801306at2"/>
<accession>A0A512AQN4</accession>
<dbReference type="Pfam" id="PF05406">
    <property type="entry name" value="WGR"/>
    <property type="match status" value="1"/>
</dbReference>
<dbReference type="EMBL" id="BJYR01000030">
    <property type="protein sequence ID" value="GEO01982.1"/>
    <property type="molecule type" value="Genomic_DNA"/>
</dbReference>